<accession>J3CBS8</accession>
<dbReference type="Proteomes" id="UP000007509">
    <property type="component" value="Unassembled WGS sequence"/>
</dbReference>
<protein>
    <submittedName>
        <fullName evidence="1">Uncharacterized protein</fullName>
    </submittedName>
</protein>
<dbReference type="AlphaFoldDB" id="J3CBS8"/>
<dbReference type="PATRIC" id="fig|1144316.3.peg.3839"/>
<dbReference type="EMBL" id="AKJY01000101">
    <property type="protein sequence ID" value="EJL68291.1"/>
    <property type="molecule type" value="Genomic_DNA"/>
</dbReference>
<organism evidence="1 2">
    <name type="scientific">Chryseobacterium populi</name>
    <dbReference type="NCBI Taxonomy" id="1144316"/>
    <lineage>
        <taxon>Bacteria</taxon>
        <taxon>Pseudomonadati</taxon>
        <taxon>Bacteroidota</taxon>
        <taxon>Flavobacteriia</taxon>
        <taxon>Flavobacteriales</taxon>
        <taxon>Weeksellaceae</taxon>
        <taxon>Chryseobacterium group</taxon>
        <taxon>Chryseobacterium</taxon>
    </lineage>
</organism>
<name>J3CBS8_9FLAO</name>
<proteinExistence type="predicted"/>
<reference evidence="1 2" key="1">
    <citation type="journal article" date="2012" name="J. Bacteriol.">
        <title>Twenty-one genome sequences from Pseudomonas species and 19 genome sequences from diverse bacteria isolated from the rhizosphere and endosphere of Populus deltoides.</title>
        <authorList>
            <person name="Brown S.D."/>
            <person name="Utturkar S.M."/>
            <person name="Klingeman D.M."/>
            <person name="Johnson C.M."/>
            <person name="Martin S.L."/>
            <person name="Land M.L."/>
            <person name="Lu T.Y."/>
            <person name="Schadt C.W."/>
            <person name="Doktycz M.J."/>
            <person name="Pelletier D.A."/>
        </authorList>
    </citation>
    <scope>NUCLEOTIDE SEQUENCE [LARGE SCALE GENOMIC DNA]</scope>
    <source>
        <strain evidence="1 2">CF314</strain>
    </source>
</reference>
<gene>
    <name evidence="1" type="ORF">PMI13_03819</name>
</gene>
<sequence length="229" mass="26625">MICFFLFTGCEQVSKSIKDTFQPKVDTIAVEKQQIPDPVPYDAAVERQIEDAQRLVETVLEKHTKAHVQYIEGKNTDFLTNEKKLNRAEEALKKLPQYLGKEIFIYSSIHFYNEGKIRVMLQHPQNPEYIDNYVYENETWSDPEQLSVKDNIRSRLISLQKISFTNVAKAASVYNEKIKQIEGAEPITGIYISVWDNNLRWSPASINGSRERYSIELNQNGTLKKFERE</sequence>
<evidence type="ECO:0000313" key="1">
    <source>
        <dbReference type="EMBL" id="EJL68291.1"/>
    </source>
</evidence>
<evidence type="ECO:0000313" key="2">
    <source>
        <dbReference type="Proteomes" id="UP000007509"/>
    </source>
</evidence>
<comment type="caution">
    <text evidence="1">The sequence shown here is derived from an EMBL/GenBank/DDBJ whole genome shotgun (WGS) entry which is preliminary data.</text>
</comment>
<keyword evidence="2" id="KW-1185">Reference proteome</keyword>